<feature type="domain" description="FAS1-like dehydratase" evidence="1">
    <location>
        <begin position="42"/>
        <end position="149"/>
    </location>
</feature>
<name>A0ABY5TSM9_9GAMM</name>
<dbReference type="Gene3D" id="3.10.129.10">
    <property type="entry name" value="Hotdog Thioesterase"/>
    <property type="match status" value="1"/>
</dbReference>
<dbReference type="PANTHER" id="PTHR43664:SF1">
    <property type="entry name" value="BETA-METHYLMALYL-COA DEHYDRATASE"/>
    <property type="match status" value="1"/>
</dbReference>
<dbReference type="Pfam" id="PF13452">
    <property type="entry name" value="FAS1_DH_region"/>
    <property type="match status" value="1"/>
</dbReference>
<dbReference type="EMBL" id="CP103416">
    <property type="protein sequence ID" value="UVW36081.1"/>
    <property type="molecule type" value="Genomic_DNA"/>
</dbReference>
<dbReference type="InterPro" id="IPR052342">
    <property type="entry name" value="MCH/BMMD"/>
</dbReference>
<dbReference type="InterPro" id="IPR029069">
    <property type="entry name" value="HotDog_dom_sf"/>
</dbReference>
<dbReference type="InterPro" id="IPR039569">
    <property type="entry name" value="FAS1-like_DH_region"/>
</dbReference>
<protein>
    <submittedName>
        <fullName evidence="2">MaoC family dehydratase N-terminal domain-containing protein</fullName>
    </submittedName>
</protein>
<gene>
    <name evidence="2" type="ORF">NYF23_05580</name>
</gene>
<organism evidence="2 3">
    <name type="scientific">SAR92 clade bacterium H455</name>
    <dbReference type="NCBI Taxonomy" id="2974818"/>
    <lineage>
        <taxon>Bacteria</taxon>
        <taxon>Pseudomonadati</taxon>
        <taxon>Pseudomonadota</taxon>
        <taxon>Gammaproteobacteria</taxon>
        <taxon>Cellvibrionales</taxon>
        <taxon>Porticoccaceae</taxon>
        <taxon>SAR92 clade</taxon>
    </lineage>
</organism>
<dbReference type="SUPFAM" id="SSF54637">
    <property type="entry name" value="Thioesterase/thiol ester dehydrase-isomerase"/>
    <property type="match status" value="1"/>
</dbReference>
<dbReference type="Proteomes" id="UP001059934">
    <property type="component" value="Chromosome"/>
</dbReference>
<evidence type="ECO:0000313" key="2">
    <source>
        <dbReference type="EMBL" id="UVW36081.1"/>
    </source>
</evidence>
<dbReference type="PANTHER" id="PTHR43664">
    <property type="entry name" value="MONOAMINE OXIDASE-RELATED"/>
    <property type="match status" value="1"/>
</dbReference>
<reference evidence="2" key="1">
    <citation type="submission" date="2022-08" db="EMBL/GenBank/DDBJ databases">
        <title>Catabolic pathway analysis in culturable SAR92 clade bacteria reveals their overlooked roles in DMSP degradation in coastal seas.</title>
        <authorList>
            <person name="He X."/>
            <person name="Zhang X."/>
            <person name="Zhang Y."/>
        </authorList>
    </citation>
    <scope>NUCLEOTIDE SEQUENCE</scope>
    <source>
        <strain evidence="2">H455</strain>
    </source>
</reference>
<evidence type="ECO:0000313" key="3">
    <source>
        <dbReference type="Proteomes" id="UP001059934"/>
    </source>
</evidence>
<accession>A0ABY5TSM9</accession>
<sequence length="171" mass="19788">MKNPEFIRSRWFEDIPVGEFHVFGSHSFTEKEIIEFGKKYSPEAFHTSPEAAFDTEHRGLVAAELHLAAIWMKLMVAYMERFATGVQDGRRNGAGVSVREMQWFKPVRPGHTITFTYEICEKLDRRVRDKWGIIRSRNEGFNQNNERVFSFEIDILAELSPALEMGTESGI</sequence>
<evidence type="ECO:0000259" key="1">
    <source>
        <dbReference type="Pfam" id="PF13452"/>
    </source>
</evidence>
<keyword evidence="3" id="KW-1185">Reference proteome</keyword>
<proteinExistence type="predicted"/>